<evidence type="ECO:0000313" key="2">
    <source>
        <dbReference type="EMBL" id="KSU12777.1"/>
    </source>
</evidence>
<protein>
    <recommendedName>
        <fullName evidence="5">Phage protein</fullName>
    </recommendedName>
</protein>
<dbReference type="RefSeq" id="WP_058209312.1">
    <property type="nucleotide sequence ID" value="NZ_CP028160.1"/>
</dbReference>
<dbReference type="Proteomes" id="UP000054230">
    <property type="component" value="Unassembled WGS sequence"/>
</dbReference>
<evidence type="ECO:0000313" key="3">
    <source>
        <dbReference type="Proteomes" id="UP000054230"/>
    </source>
</evidence>
<dbReference type="Proteomes" id="UP000245919">
    <property type="component" value="Chromosome"/>
</dbReference>
<evidence type="ECO:0008006" key="5">
    <source>
        <dbReference type="Google" id="ProtNLM"/>
    </source>
</evidence>
<dbReference type="AlphaFoldDB" id="A0A0V8DHD4"/>
<gene>
    <name evidence="1" type="ORF">LL14B4_06060</name>
    <name evidence="2" type="ORF">LMG8520_0646</name>
</gene>
<reference evidence="3" key="1">
    <citation type="submission" date="2015-10" db="EMBL/GenBank/DDBJ databases">
        <title>Draft Genome Sequences of 11 Lactococcus lactis subspecies cremoris strains.</title>
        <authorList>
            <person name="Wels M."/>
            <person name="Backus L."/>
            <person name="Boekhorst J."/>
            <person name="Dijkstra A."/>
            <person name="Beerthuizen M."/>
            <person name="Kelly W."/>
            <person name="Siezen R."/>
            <person name="Bachmann H."/>
            <person name="Van Hijum S."/>
        </authorList>
    </citation>
    <scope>NUCLEOTIDE SEQUENCE [LARGE SCALE GENOMIC DNA]</scope>
    <source>
        <strain evidence="3">LMG8520</strain>
    </source>
</reference>
<reference evidence="2" key="2">
    <citation type="journal article" date="2017" name="Genome Announc.">
        <title>Draft Genome Sequences of 24 Lactococcus lactis Strains.</title>
        <authorList>
            <person name="Backus L."/>
            <person name="Wels M."/>
            <person name="Boekhorst J."/>
            <person name="Dijkstra A.R."/>
            <person name="Beerthuyzen M."/>
            <person name="Kelly W.J."/>
            <person name="Siezen R.J."/>
            <person name="van Hijum S.A."/>
            <person name="Bachmann H."/>
        </authorList>
    </citation>
    <scope>NUCLEOTIDE SEQUENCE</scope>
    <source>
        <strain evidence="2">LMG8520</strain>
    </source>
</reference>
<name>A0A0V8DHD4_LACLL</name>
<sequence>MRKPYNPIVRNIRKDGTIQGNQGSMKGVVIPPDEFDSLYRMKVNSELRELEGENNVKNT</sequence>
<evidence type="ECO:0000313" key="1">
    <source>
        <dbReference type="EMBL" id="AWN65764.1"/>
    </source>
</evidence>
<dbReference type="PATRIC" id="fig|1360.106.peg.677"/>
<reference evidence="1 4" key="3">
    <citation type="submission" date="2018-03" db="EMBL/GenBank/DDBJ databases">
        <title>Genome sequence of Lactococcus lactis strain 14B4 from almond drupe.</title>
        <authorList>
            <person name="Tran T.D."/>
            <person name="McGarvey J.A."/>
            <person name="Huynh S."/>
            <person name="Parker C.T."/>
        </authorList>
    </citation>
    <scope>NUCLEOTIDE SEQUENCE [LARGE SCALE GENOMIC DNA]</scope>
    <source>
        <strain evidence="1 4">14B4</strain>
    </source>
</reference>
<dbReference type="InterPro" id="IPR059211">
    <property type="entry name" value="BOW99_gp33-like"/>
</dbReference>
<dbReference type="NCBIfam" id="NF047423">
    <property type="entry name" value="BOW99_gp33_fam"/>
    <property type="match status" value="1"/>
</dbReference>
<accession>A0A0V8DHD4</accession>
<dbReference type="GeneID" id="89633348"/>
<dbReference type="EMBL" id="LKLP01000033">
    <property type="protein sequence ID" value="KSU12777.1"/>
    <property type="molecule type" value="Genomic_DNA"/>
</dbReference>
<dbReference type="EMBL" id="CP028160">
    <property type="protein sequence ID" value="AWN65764.1"/>
    <property type="molecule type" value="Genomic_DNA"/>
</dbReference>
<organism evidence="2 3">
    <name type="scientific">Lactococcus lactis subsp. lactis</name>
    <name type="common">Streptococcus lactis</name>
    <dbReference type="NCBI Taxonomy" id="1360"/>
    <lineage>
        <taxon>Bacteria</taxon>
        <taxon>Bacillati</taxon>
        <taxon>Bacillota</taxon>
        <taxon>Bacilli</taxon>
        <taxon>Lactobacillales</taxon>
        <taxon>Streptococcaceae</taxon>
        <taxon>Lactococcus</taxon>
    </lineage>
</organism>
<evidence type="ECO:0000313" key="4">
    <source>
        <dbReference type="Proteomes" id="UP000245919"/>
    </source>
</evidence>
<proteinExistence type="predicted"/>